<proteinExistence type="predicted"/>
<feature type="transmembrane region" description="Helical" evidence="1">
    <location>
        <begin position="72"/>
        <end position="91"/>
    </location>
</feature>
<feature type="transmembrane region" description="Helical" evidence="1">
    <location>
        <begin position="97"/>
        <end position="114"/>
    </location>
</feature>
<feature type="transmembrane region" description="Helical" evidence="1">
    <location>
        <begin position="39"/>
        <end position="60"/>
    </location>
</feature>
<organism evidence="3 4">
    <name type="scientific">Paracoccus tibetensis</name>
    <dbReference type="NCBI Taxonomy" id="336292"/>
    <lineage>
        <taxon>Bacteria</taxon>
        <taxon>Pseudomonadati</taxon>
        <taxon>Pseudomonadota</taxon>
        <taxon>Alphaproteobacteria</taxon>
        <taxon>Rhodobacterales</taxon>
        <taxon>Paracoccaceae</taxon>
        <taxon>Paracoccus</taxon>
    </lineage>
</organism>
<sequence length="152" mass="16265">MDVSRDAVTGMVLMLAGIAMFVGAQGFSPAAGLQFGAGFFPKIVSCGMAFSGMLILLGALRQSQPDRLTMDWRGLGRIGLLVALIAGYALALDPLGYHLSTIALLFTVALFFGASWWASSILAVSATLILHFVFYSVMRVSLPWGVLLPYSW</sequence>
<keyword evidence="1" id="KW-1133">Transmembrane helix</keyword>
<keyword evidence="1" id="KW-0812">Transmembrane</keyword>
<protein>
    <submittedName>
        <fullName evidence="3">Tripartite tricarboxylate transporter TctB family protein</fullName>
    </submittedName>
</protein>
<feature type="domain" description="DUF1468" evidence="2">
    <location>
        <begin position="10"/>
        <end position="143"/>
    </location>
</feature>
<evidence type="ECO:0000313" key="3">
    <source>
        <dbReference type="EMBL" id="SCY87882.1"/>
    </source>
</evidence>
<gene>
    <name evidence="3" type="ORF">SAMN05660710_03218</name>
</gene>
<dbReference type="AlphaFoldDB" id="A0A1G5JHN8"/>
<dbReference type="EMBL" id="FMVT01000013">
    <property type="protein sequence ID" value="SCY87882.1"/>
    <property type="molecule type" value="Genomic_DNA"/>
</dbReference>
<evidence type="ECO:0000259" key="2">
    <source>
        <dbReference type="Pfam" id="PF07331"/>
    </source>
</evidence>
<evidence type="ECO:0000256" key="1">
    <source>
        <dbReference type="SAM" id="Phobius"/>
    </source>
</evidence>
<dbReference type="Pfam" id="PF07331">
    <property type="entry name" value="TctB"/>
    <property type="match status" value="1"/>
</dbReference>
<feature type="transmembrane region" description="Helical" evidence="1">
    <location>
        <begin position="121"/>
        <end position="142"/>
    </location>
</feature>
<dbReference type="STRING" id="336292.SAMN05660710_03218"/>
<accession>A0A1G5JHN8</accession>
<dbReference type="RefSeq" id="WP_090746979.1">
    <property type="nucleotide sequence ID" value="NZ_FMVT01000013.1"/>
</dbReference>
<feature type="transmembrane region" description="Helical" evidence="1">
    <location>
        <begin position="7"/>
        <end position="27"/>
    </location>
</feature>
<dbReference type="OrthoDB" id="8907787at2"/>
<keyword evidence="4" id="KW-1185">Reference proteome</keyword>
<evidence type="ECO:0000313" key="4">
    <source>
        <dbReference type="Proteomes" id="UP000199502"/>
    </source>
</evidence>
<name>A0A1G5JHN8_9RHOB</name>
<reference evidence="3 4" key="1">
    <citation type="submission" date="2016-10" db="EMBL/GenBank/DDBJ databases">
        <authorList>
            <person name="de Groot N.N."/>
        </authorList>
    </citation>
    <scope>NUCLEOTIDE SEQUENCE [LARGE SCALE GENOMIC DNA]</scope>
    <source>
        <strain evidence="3 4">CGMCC 1.8925</strain>
    </source>
</reference>
<dbReference type="Proteomes" id="UP000199502">
    <property type="component" value="Unassembled WGS sequence"/>
</dbReference>
<keyword evidence="1" id="KW-0472">Membrane</keyword>
<dbReference type="InterPro" id="IPR009936">
    <property type="entry name" value="DUF1468"/>
</dbReference>